<proteinExistence type="predicted"/>
<dbReference type="InterPro" id="IPR017926">
    <property type="entry name" value="GATASE"/>
</dbReference>
<evidence type="ECO:0000259" key="2">
    <source>
        <dbReference type="Pfam" id="PF00117"/>
    </source>
</evidence>
<dbReference type="InterPro" id="IPR006221">
    <property type="entry name" value="TrpG/PapA_dom"/>
</dbReference>
<dbReference type="Proteomes" id="UP000198412">
    <property type="component" value="Unassembled WGS sequence"/>
</dbReference>
<dbReference type="NCBIfam" id="TIGR00566">
    <property type="entry name" value="trpG_papA"/>
    <property type="match status" value="1"/>
</dbReference>
<dbReference type="PROSITE" id="PS51273">
    <property type="entry name" value="GATASE_TYPE_1"/>
    <property type="match status" value="1"/>
</dbReference>
<dbReference type="PRINTS" id="PR00099">
    <property type="entry name" value="CPSGATASE"/>
</dbReference>
<sequence length="201" mass="22562">MKILILDNYDSFTYNLVHMVEDITGEYPAVFRNDEISIAAINEYDLIILSPGPGIPDEAGILKETIKTYAGKKPIFGVCLGLQAITEVFGGSLENMDEVFHGVATTMSITDKDAIIYKDFPKEFEAARYHSWIASKIDFPEELQITAIDEFGDIMSLQHKKHNISAVQFHPESILTPLGEKMVRNFIDAYSNLPKGKELNE</sequence>
<dbReference type="PANTHER" id="PTHR43418">
    <property type="entry name" value="MULTIFUNCTIONAL TRYPTOPHAN BIOSYNTHESIS PROTEIN-RELATED"/>
    <property type="match status" value="1"/>
</dbReference>
<keyword evidence="1" id="KW-0315">Glutamine amidotransferase</keyword>
<dbReference type="Gene3D" id="3.40.50.880">
    <property type="match status" value="1"/>
</dbReference>
<dbReference type="InterPro" id="IPR050472">
    <property type="entry name" value="Anth_synth/Amidotransfase"/>
</dbReference>
<dbReference type="PRINTS" id="PR00096">
    <property type="entry name" value="GATASE"/>
</dbReference>
<accession>A0A238Z1Y5</accession>
<dbReference type="AlphaFoldDB" id="A0A238Z1Y5"/>
<evidence type="ECO:0000313" key="3">
    <source>
        <dbReference type="EMBL" id="SNR77386.1"/>
    </source>
</evidence>
<dbReference type="RefSeq" id="WP_089379274.1">
    <property type="nucleotide sequence ID" value="NZ_FZNX01000005.1"/>
</dbReference>
<dbReference type="EMBL" id="FZNX01000005">
    <property type="protein sequence ID" value="SNR77386.1"/>
    <property type="molecule type" value="Genomic_DNA"/>
</dbReference>
<name>A0A238Z1Y5_9FLAO</name>
<dbReference type="SUPFAM" id="SSF52317">
    <property type="entry name" value="Class I glutamine amidotransferase-like"/>
    <property type="match status" value="1"/>
</dbReference>
<dbReference type="GO" id="GO:0005829">
    <property type="term" value="C:cytosol"/>
    <property type="evidence" value="ECO:0007669"/>
    <property type="project" value="TreeGrafter"/>
</dbReference>
<reference evidence="4" key="1">
    <citation type="submission" date="2017-06" db="EMBL/GenBank/DDBJ databases">
        <authorList>
            <person name="Varghese N."/>
            <person name="Submissions S."/>
        </authorList>
    </citation>
    <scope>NUCLEOTIDE SEQUENCE [LARGE SCALE GENOMIC DNA]</scope>
    <source>
        <strain evidence="4">DSM 27993</strain>
    </source>
</reference>
<dbReference type="OrthoDB" id="9786812at2"/>
<dbReference type="PRINTS" id="PR00097">
    <property type="entry name" value="ANTSNTHASEII"/>
</dbReference>
<dbReference type="GO" id="GO:0004049">
    <property type="term" value="F:anthranilate synthase activity"/>
    <property type="evidence" value="ECO:0007669"/>
    <property type="project" value="TreeGrafter"/>
</dbReference>
<dbReference type="PANTHER" id="PTHR43418:SF4">
    <property type="entry name" value="MULTIFUNCTIONAL TRYPTOPHAN BIOSYNTHESIS PROTEIN"/>
    <property type="match status" value="1"/>
</dbReference>
<dbReference type="GO" id="GO:0000162">
    <property type="term" value="P:L-tryptophan biosynthetic process"/>
    <property type="evidence" value="ECO:0007669"/>
    <property type="project" value="TreeGrafter"/>
</dbReference>
<dbReference type="CDD" id="cd01743">
    <property type="entry name" value="GATase1_Anthranilate_Synthase"/>
    <property type="match status" value="1"/>
</dbReference>
<evidence type="ECO:0000313" key="4">
    <source>
        <dbReference type="Proteomes" id="UP000198412"/>
    </source>
</evidence>
<evidence type="ECO:0000256" key="1">
    <source>
        <dbReference type="ARBA" id="ARBA00022962"/>
    </source>
</evidence>
<dbReference type="Pfam" id="PF00117">
    <property type="entry name" value="GATase"/>
    <property type="match status" value="1"/>
</dbReference>
<organism evidence="3 4">
    <name type="scientific">Lutibacter flavus</name>
    <dbReference type="NCBI Taxonomy" id="691689"/>
    <lineage>
        <taxon>Bacteria</taxon>
        <taxon>Pseudomonadati</taxon>
        <taxon>Bacteroidota</taxon>
        <taxon>Flavobacteriia</taxon>
        <taxon>Flavobacteriales</taxon>
        <taxon>Flavobacteriaceae</taxon>
        <taxon>Lutibacter</taxon>
    </lineage>
</organism>
<protein>
    <submittedName>
        <fullName evidence="3">Anthranilate synthase component 2</fullName>
    </submittedName>
</protein>
<dbReference type="FunFam" id="3.40.50.880:FF:000003">
    <property type="entry name" value="Anthranilate synthase component II"/>
    <property type="match status" value="1"/>
</dbReference>
<feature type="domain" description="Glutamine amidotransferase" evidence="2">
    <location>
        <begin position="4"/>
        <end position="187"/>
    </location>
</feature>
<keyword evidence="4" id="KW-1185">Reference proteome</keyword>
<dbReference type="InterPro" id="IPR029062">
    <property type="entry name" value="Class_I_gatase-like"/>
</dbReference>
<gene>
    <name evidence="3" type="ORF">SAMN04488111_3020</name>
</gene>